<dbReference type="GO" id="GO:0016020">
    <property type="term" value="C:membrane"/>
    <property type="evidence" value="ECO:0007669"/>
    <property type="project" value="UniProtKB-SubCell"/>
</dbReference>
<dbReference type="GO" id="GO:0005783">
    <property type="term" value="C:endoplasmic reticulum"/>
    <property type="evidence" value="ECO:0007669"/>
    <property type="project" value="UniProtKB-SubCell"/>
</dbReference>
<dbReference type="PANTHER" id="PTHR48182">
    <property type="entry name" value="PROTEIN SERAC1"/>
    <property type="match status" value="1"/>
</dbReference>
<dbReference type="Proteomes" id="UP000054563">
    <property type="component" value="Unassembled WGS sequence"/>
</dbReference>
<evidence type="ECO:0000256" key="7">
    <source>
        <dbReference type="SAM" id="MobiDB-lite"/>
    </source>
</evidence>
<keyword evidence="4" id="KW-0256">Endoplasmic reticulum</keyword>
<evidence type="ECO:0000256" key="6">
    <source>
        <dbReference type="ARBA" id="ARBA00023136"/>
    </source>
</evidence>
<organism evidence="8 9">
    <name type="scientific">Coccidioides immitis H538.4</name>
    <dbReference type="NCBI Taxonomy" id="396776"/>
    <lineage>
        <taxon>Eukaryota</taxon>
        <taxon>Fungi</taxon>
        <taxon>Dikarya</taxon>
        <taxon>Ascomycota</taxon>
        <taxon>Pezizomycotina</taxon>
        <taxon>Eurotiomycetes</taxon>
        <taxon>Eurotiomycetidae</taxon>
        <taxon>Onygenales</taxon>
        <taxon>Onygenaceae</taxon>
        <taxon>Coccidioides</taxon>
    </lineage>
</organism>
<evidence type="ECO:0000256" key="1">
    <source>
        <dbReference type="ARBA" id="ARBA00004173"/>
    </source>
</evidence>
<dbReference type="STRING" id="396776.A0A0J8RD96"/>
<feature type="region of interest" description="Disordered" evidence="7">
    <location>
        <begin position="162"/>
        <end position="186"/>
    </location>
</feature>
<keyword evidence="5" id="KW-0496">Mitochondrion</keyword>
<gene>
    <name evidence="8" type="ORF">CIHG_00927</name>
</gene>
<keyword evidence="6" id="KW-0472">Membrane</keyword>
<evidence type="ECO:0000313" key="9">
    <source>
        <dbReference type="Proteomes" id="UP000054563"/>
    </source>
</evidence>
<reference evidence="9" key="1">
    <citation type="journal article" date="2010" name="Genome Res.">
        <title>Population genomic sequencing of Coccidioides fungi reveals recent hybridization and transposon control.</title>
        <authorList>
            <person name="Neafsey D.E."/>
            <person name="Barker B.M."/>
            <person name="Sharpton T.J."/>
            <person name="Stajich J.E."/>
            <person name="Park D.J."/>
            <person name="Whiston E."/>
            <person name="Hung C.-Y."/>
            <person name="McMahan C."/>
            <person name="White J."/>
            <person name="Sykes S."/>
            <person name="Heiman D."/>
            <person name="Young S."/>
            <person name="Zeng Q."/>
            <person name="Abouelleil A."/>
            <person name="Aftuck L."/>
            <person name="Bessette D."/>
            <person name="Brown A."/>
            <person name="FitzGerald M."/>
            <person name="Lui A."/>
            <person name="Macdonald J.P."/>
            <person name="Priest M."/>
            <person name="Orbach M.J."/>
            <person name="Galgiani J.N."/>
            <person name="Kirkland T.N."/>
            <person name="Cole G.T."/>
            <person name="Birren B.W."/>
            <person name="Henn M.R."/>
            <person name="Taylor J.W."/>
            <person name="Rounsley S.D."/>
        </authorList>
    </citation>
    <scope>NUCLEOTIDE SEQUENCE [LARGE SCALE GENOMIC DNA]</scope>
    <source>
        <strain evidence="9">H538.4</strain>
    </source>
</reference>
<dbReference type="VEuPathDB" id="FungiDB:CIHG_00927"/>
<evidence type="ECO:0000256" key="5">
    <source>
        <dbReference type="ARBA" id="ARBA00023128"/>
    </source>
</evidence>
<dbReference type="GO" id="GO:0005739">
    <property type="term" value="C:mitochondrion"/>
    <property type="evidence" value="ECO:0007669"/>
    <property type="project" value="UniProtKB-SubCell"/>
</dbReference>
<comment type="subcellular location">
    <subcellularLocation>
        <location evidence="2">Endoplasmic reticulum</location>
    </subcellularLocation>
    <subcellularLocation>
        <location evidence="3">Membrane</location>
    </subcellularLocation>
    <subcellularLocation>
        <location evidence="1">Mitochondrion</location>
    </subcellularLocation>
</comment>
<accession>A0A0J8RD96</accession>
<evidence type="ECO:0000313" key="8">
    <source>
        <dbReference type="EMBL" id="KMU83145.1"/>
    </source>
</evidence>
<dbReference type="AlphaFoldDB" id="A0A0J8RD96"/>
<name>A0A0J8RD96_COCIT</name>
<protein>
    <submittedName>
        <fullName evidence="8">SesB</fullName>
    </submittedName>
</protein>
<evidence type="ECO:0000256" key="2">
    <source>
        <dbReference type="ARBA" id="ARBA00004240"/>
    </source>
</evidence>
<dbReference type="PANTHER" id="PTHR48182:SF2">
    <property type="entry name" value="PROTEIN SERAC1"/>
    <property type="match status" value="1"/>
</dbReference>
<evidence type="ECO:0000256" key="3">
    <source>
        <dbReference type="ARBA" id="ARBA00004370"/>
    </source>
</evidence>
<feature type="compositionally biased region" description="Basic residues" evidence="7">
    <location>
        <begin position="164"/>
        <end position="175"/>
    </location>
</feature>
<sequence length="446" mass="50421">MLRRFRDHSRDLKRTWKKRLIFSKDSVGLQDIPNPCQHDSTFIGPAPTRSTKPVKDRSADPLGITVLYEPQAQHTADIIFVHGLGGSSLQTWSKDGDPNLRWPQQWLPLEPNICEARILTFGYNALFGRRRSGSVADILDFARSLLFEMKYAMDNQSRSIALGKSRKKHANKNRSRLYSSPTRSVDLSSSRKSQAYVQGICSDKFSAIVKNIHAVIFLSTPHHGTKLARTLNWILSISIFGHSSKRYIRELDVNSRTIREITESFRSFIHNLEIFSFYELQPTPITRLISMWVKNRQKLGVLAKLGLLSMQIIIPSASSLALKNLPTSTLYPRTKLPVDMSTSDREISICKRAGLEVVDQLNWPLLDRTASHAENLENNAPPRLHAATCGWRESMTVISRGNKYLLITVEAGLQQESAVSTIFIYDIEAQRPVRISCGLAITPQIL</sequence>
<proteinExistence type="predicted"/>
<dbReference type="InterPro" id="IPR052374">
    <property type="entry name" value="SERAC1"/>
</dbReference>
<dbReference type="EMBL" id="DS016982">
    <property type="protein sequence ID" value="KMU83145.1"/>
    <property type="molecule type" value="Genomic_DNA"/>
</dbReference>
<evidence type="ECO:0000256" key="4">
    <source>
        <dbReference type="ARBA" id="ARBA00022824"/>
    </source>
</evidence>
<feature type="compositionally biased region" description="Polar residues" evidence="7">
    <location>
        <begin position="176"/>
        <end position="186"/>
    </location>
</feature>